<accession>A0AA43TQJ6</accession>
<dbReference type="GO" id="GO:0005737">
    <property type="term" value="C:cytoplasm"/>
    <property type="evidence" value="ECO:0007669"/>
    <property type="project" value="TreeGrafter"/>
</dbReference>
<reference evidence="6" key="1">
    <citation type="submission" date="2023-01" db="EMBL/GenBank/DDBJ databases">
        <title>Biogeochemical cycle of methane in antarctic sediments.</title>
        <authorList>
            <person name="Roldan D.M."/>
            <person name="Menes R.J."/>
        </authorList>
    </citation>
    <scope>NUCLEOTIDE SEQUENCE [LARGE SCALE GENOMIC DNA]</scope>
    <source>
        <strain evidence="6">K-2018 MAG008</strain>
    </source>
</reference>
<dbReference type="PANTHER" id="PTHR43369:SF2">
    <property type="entry name" value="PHOSPHORIBOSYLGLYCINAMIDE FORMYLTRANSFERASE"/>
    <property type="match status" value="1"/>
</dbReference>
<keyword evidence="4" id="KW-0658">Purine biosynthesis</keyword>
<dbReference type="AlphaFoldDB" id="A0AA43TQJ6"/>
<comment type="pathway">
    <text evidence="1">Purine metabolism; IMP biosynthesis via de novo pathway; N(2)-formyl-N(1)-(5-phospho-D-ribosyl)glycinamide from N(1)-(5-phospho-D-ribosyl)glycinamide (10-formyl THF route): step 1/1.</text>
</comment>
<dbReference type="SUPFAM" id="SSF53328">
    <property type="entry name" value="Formyltransferase"/>
    <property type="match status" value="1"/>
</dbReference>
<dbReference type="GO" id="GO:0006189">
    <property type="term" value="P:'de novo' IMP biosynthetic process"/>
    <property type="evidence" value="ECO:0007669"/>
    <property type="project" value="TreeGrafter"/>
</dbReference>
<dbReference type="PANTHER" id="PTHR43369">
    <property type="entry name" value="PHOSPHORIBOSYLGLYCINAMIDE FORMYLTRANSFERASE"/>
    <property type="match status" value="1"/>
</dbReference>
<evidence type="ECO:0000256" key="4">
    <source>
        <dbReference type="ARBA" id="ARBA00022755"/>
    </source>
</evidence>
<feature type="domain" description="Formyl transferase N-terminal" evidence="5">
    <location>
        <begin position="3"/>
        <end position="66"/>
    </location>
</feature>
<evidence type="ECO:0000259" key="5">
    <source>
        <dbReference type="Pfam" id="PF00551"/>
    </source>
</evidence>
<evidence type="ECO:0000256" key="2">
    <source>
        <dbReference type="ARBA" id="ARBA00012254"/>
    </source>
</evidence>
<proteinExistence type="predicted"/>
<dbReference type="Pfam" id="PF00551">
    <property type="entry name" value="Formyl_trans_N"/>
    <property type="match status" value="1"/>
</dbReference>
<name>A0AA43TQJ6_9GAMM</name>
<dbReference type="Proteomes" id="UP001160519">
    <property type="component" value="Unassembled WGS sequence"/>
</dbReference>
<protein>
    <recommendedName>
        <fullName evidence="2">phosphoribosylglycinamide formyltransferase 1</fullName>
        <ecNumber evidence="2">2.1.2.2</ecNumber>
    </recommendedName>
</protein>
<dbReference type="GO" id="GO:0004644">
    <property type="term" value="F:phosphoribosylglycinamide formyltransferase activity"/>
    <property type="evidence" value="ECO:0007669"/>
    <property type="project" value="UniProtKB-EC"/>
</dbReference>
<keyword evidence="3" id="KW-0808">Transferase</keyword>
<dbReference type="InterPro" id="IPR036477">
    <property type="entry name" value="Formyl_transf_N_sf"/>
</dbReference>
<dbReference type="EC" id="2.1.2.2" evidence="2"/>
<sequence length="76" mass="8403">MFGRRVHQAVLDSGDTETGVTIHHVTNDYDTGDVIAQCVVSIIPGDAVITIEERVKEVEKSLICGVIQNWNYSETE</sequence>
<keyword evidence="7" id="KW-1185">Reference proteome</keyword>
<dbReference type="Gene3D" id="3.40.50.170">
    <property type="entry name" value="Formyl transferase, N-terminal domain"/>
    <property type="match status" value="1"/>
</dbReference>
<evidence type="ECO:0000256" key="3">
    <source>
        <dbReference type="ARBA" id="ARBA00022679"/>
    </source>
</evidence>
<gene>
    <name evidence="6" type="ORF">PSU93_12390</name>
</gene>
<comment type="caution">
    <text evidence="6">The sequence shown here is derived from an EMBL/GenBank/DDBJ whole genome shotgun (WGS) entry which is preliminary data.</text>
</comment>
<evidence type="ECO:0000313" key="6">
    <source>
        <dbReference type="EMBL" id="MDI1231940.1"/>
    </source>
</evidence>
<dbReference type="EMBL" id="JAQSDF010000049">
    <property type="protein sequence ID" value="MDI1231940.1"/>
    <property type="molecule type" value="Genomic_DNA"/>
</dbReference>
<evidence type="ECO:0000313" key="7">
    <source>
        <dbReference type="Proteomes" id="UP001160519"/>
    </source>
</evidence>
<organism evidence="6 7">
    <name type="scientific">Candidatus Methylobacter titanis</name>
    <dbReference type="NCBI Taxonomy" id="3053457"/>
    <lineage>
        <taxon>Bacteria</taxon>
        <taxon>Pseudomonadati</taxon>
        <taxon>Pseudomonadota</taxon>
        <taxon>Gammaproteobacteria</taxon>
        <taxon>Methylococcales</taxon>
        <taxon>Methylococcaceae</taxon>
        <taxon>Methylobacter</taxon>
    </lineage>
</organism>
<evidence type="ECO:0000256" key="1">
    <source>
        <dbReference type="ARBA" id="ARBA00005054"/>
    </source>
</evidence>
<dbReference type="InterPro" id="IPR002376">
    <property type="entry name" value="Formyl_transf_N"/>
</dbReference>